<feature type="region of interest" description="Disordered" evidence="1">
    <location>
        <begin position="140"/>
        <end position="175"/>
    </location>
</feature>
<evidence type="ECO:0000256" key="1">
    <source>
        <dbReference type="SAM" id="MobiDB-lite"/>
    </source>
</evidence>
<reference evidence="2" key="1">
    <citation type="journal article" date="2020" name="BMC Genomics">
        <title>Correction to: Identification and distribution of gene clusters required for synthesis of sphingolipid metabolism inhibitors in diverse species of the filamentous fungus Fusarium.</title>
        <authorList>
            <person name="Kim H.S."/>
            <person name="Lohmar J.M."/>
            <person name="Busman M."/>
            <person name="Brown D.W."/>
            <person name="Naumann T.A."/>
            <person name="Divon H.H."/>
            <person name="Lysoe E."/>
            <person name="Uhlig S."/>
            <person name="Proctor R.H."/>
        </authorList>
    </citation>
    <scope>NUCLEOTIDE SEQUENCE</scope>
    <source>
        <strain evidence="2">NRRL 45417</strain>
    </source>
</reference>
<comment type="caution">
    <text evidence="2">The sequence shown here is derived from an EMBL/GenBank/DDBJ whole genome shotgun (WGS) entry which is preliminary data.</text>
</comment>
<gene>
    <name evidence="2" type="ORF">FGADI_8768</name>
</gene>
<name>A0A8H4T1P7_9HYPO</name>
<protein>
    <submittedName>
        <fullName evidence="2">Uncharacterized protein</fullName>
    </submittedName>
</protein>
<accession>A0A8H4T1P7</accession>
<dbReference type="EMBL" id="JABFAI010000232">
    <property type="protein sequence ID" value="KAF4949705.1"/>
    <property type="molecule type" value="Genomic_DNA"/>
</dbReference>
<sequence length="208" mass="23176">MSSPSKDEAGLNMPPKKSSPENIASNIESIFEADQKVEAPKLLEHEQEVPNRVTLPYRGRKRHGSTQASGASPQSKRPRRIRTPVTNAAIQEADKEIEVLVEQELRIVQALWDEGGWDHLEGSFTATGDIHDAKREYETKPMELPQETETQEPTVGASEDVEEKNQIDDAVASKSDDVPVRNISICTRRISNGLVTLISQKETPRNQL</sequence>
<dbReference type="OrthoDB" id="5093013at2759"/>
<dbReference type="Proteomes" id="UP000604273">
    <property type="component" value="Unassembled WGS sequence"/>
</dbReference>
<organism evidence="2 3">
    <name type="scientific">Fusarium gaditjirri</name>
    <dbReference type="NCBI Taxonomy" id="282569"/>
    <lineage>
        <taxon>Eukaryota</taxon>
        <taxon>Fungi</taxon>
        <taxon>Dikarya</taxon>
        <taxon>Ascomycota</taxon>
        <taxon>Pezizomycotina</taxon>
        <taxon>Sordariomycetes</taxon>
        <taxon>Hypocreomycetidae</taxon>
        <taxon>Hypocreales</taxon>
        <taxon>Nectriaceae</taxon>
        <taxon>Fusarium</taxon>
        <taxon>Fusarium nisikadoi species complex</taxon>
    </lineage>
</organism>
<dbReference type="AlphaFoldDB" id="A0A8H4T1P7"/>
<keyword evidence="3" id="KW-1185">Reference proteome</keyword>
<feature type="compositionally biased region" description="Basic and acidic residues" evidence="1">
    <location>
        <begin position="33"/>
        <end position="49"/>
    </location>
</feature>
<feature type="compositionally biased region" description="Polar residues" evidence="1">
    <location>
        <begin position="65"/>
        <end position="75"/>
    </location>
</feature>
<evidence type="ECO:0000313" key="2">
    <source>
        <dbReference type="EMBL" id="KAF4949705.1"/>
    </source>
</evidence>
<reference evidence="2" key="2">
    <citation type="submission" date="2020-05" db="EMBL/GenBank/DDBJ databases">
        <authorList>
            <person name="Kim H.-S."/>
            <person name="Proctor R.H."/>
            <person name="Brown D.W."/>
        </authorList>
    </citation>
    <scope>NUCLEOTIDE SEQUENCE</scope>
    <source>
        <strain evidence="2">NRRL 45417</strain>
    </source>
</reference>
<feature type="region of interest" description="Disordered" evidence="1">
    <location>
        <begin position="1"/>
        <end position="83"/>
    </location>
</feature>
<evidence type="ECO:0000313" key="3">
    <source>
        <dbReference type="Proteomes" id="UP000604273"/>
    </source>
</evidence>
<feature type="compositionally biased region" description="Low complexity" evidence="1">
    <location>
        <begin position="145"/>
        <end position="154"/>
    </location>
</feature>
<proteinExistence type="predicted"/>